<dbReference type="InterPro" id="IPR003313">
    <property type="entry name" value="AraC-bd"/>
</dbReference>
<evidence type="ECO:0000259" key="4">
    <source>
        <dbReference type="PROSITE" id="PS01124"/>
    </source>
</evidence>
<dbReference type="PANTHER" id="PTHR43280:SF32">
    <property type="entry name" value="TRANSCRIPTIONAL REGULATORY PROTEIN"/>
    <property type="match status" value="1"/>
</dbReference>
<dbReference type="SUPFAM" id="SSF51215">
    <property type="entry name" value="Regulatory protein AraC"/>
    <property type="match status" value="1"/>
</dbReference>
<proteinExistence type="predicted"/>
<keyword evidence="1" id="KW-0805">Transcription regulation</keyword>
<dbReference type="RefSeq" id="WP_169660943.1">
    <property type="nucleotide sequence ID" value="NZ_JABANE010000206.1"/>
</dbReference>
<dbReference type="Pfam" id="PF12833">
    <property type="entry name" value="HTH_18"/>
    <property type="match status" value="1"/>
</dbReference>
<sequence length="285" mass="33113">MEPVKTYKNVNKRDNKLSFGISKMEEIYERRSGEKDDPHRHDFFTLIFTEKAKGEHKVDFTSYSLEGRQIYFISPGQVHQIIEEEKSFGFAVVFSHDFLVLNNIPLSFIEDLKLFNDFSETPPLVPNDDDFLKIQKYLQEMYLIFHSEIAYKEEAVGALLKLVLILCNNVCSLPQEDINSVNTIFRKFKQLINQHYKTDHHTNFYADLLHISPDHLNKVVKQHSGKSAKEHIQSRIIIAAKRLIYFSNLSNKEIGHELGFSEPANFSAFFKKCVGVSPSQFRKMS</sequence>
<name>A0A7X9S247_9BACT</name>
<evidence type="ECO:0000313" key="6">
    <source>
        <dbReference type="Proteomes" id="UP000576082"/>
    </source>
</evidence>
<dbReference type="Proteomes" id="UP000576082">
    <property type="component" value="Unassembled WGS sequence"/>
</dbReference>
<dbReference type="EMBL" id="JABANE010000206">
    <property type="protein sequence ID" value="NME72772.1"/>
    <property type="molecule type" value="Genomic_DNA"/>
</dbReference>
<dbReference type="SMART" id="SM00342">
    <property type="entry name" value="HTH_ARAC"/>
    <property type="match status" value="1"/>
</dbReference>
<dbReference type="InterPro" id="IPR037923">
    <property type="entry name" value="HTH-like"/>
</dbReference>
<dbReference type="InterPro" id="IPR018060">
    <property type="entry name" value="HTH_AraC"/>
</dbReference>
<dbReference type="InterPro" id="IPR009057">
    <property type="entry name" value="Homeodomain-like_sf"/>
</dbReference>
<evidence type="ECO:0000256" key="3">
    <source>
        <dbReference type="ARBA" id="ARBA00023163"/>
    </source>
</evidence>
<organism evidence="5 6">
    <name type="scientific">Flammeovirga aprica JL-4</name>
    <dbReference type="NCBI Taxonomy" id="694437"/>
    <lineage>
        <taxon>Bacteria</taxon>
        <taxon>Pseudomonadati</taxon>
        <taxon>Bacteroidota</taxon>
        <taxon>Cytophagia</taxon>
        <taxon>Cytophagales</taxon>
        <taxon>Flammeovirgaceae</taxon>
        <taxon>Flammeovirga</taxon>
    </lineage>
</organism>
<dbReference type="PROSITE" id="PS01124">
    <property type="entry name" value="HTH_ARAC_FAMILY_2"/>
    <property type="match status" value="1"/>
</dbReference>
<evidence type="ECO:0000256" key="1">
    <source>
        <dbReference type="ARBA" id="ARBA00023015"/>
    </source>
</evidence>
<dbReference type="InterPro" id="IPR014710">
    <property type="entry name" value="RmlC-like_jellyroll"/>
</dbReference>
<dbReference type="GO" id="GO:0003700">
    <property type="term" value="F:DNA-binding transcription factor activity"/>
    <property type="evidence" value="ECO:0007669"/>
    <property type="project" value="InterPro"/>
</dbReference>
<dbReference type="Gene3D" id="2.60.120.10">
    <property type="entry name" value="Jelly Rolls"/>
    <property type="match status" value="1"/>
</dbReference>
<reference evidence="5 6" key="1">
    <citation type="submission" date="2020-04" db="EMBL/GenBank/DDBJ databases">
        <title>Flammeovirga sp. SR4, a novel species isolated from seawater.</title>
        <authorList>
            <person name="Wang X."/>
        </authorList>
    </citation>
    <scope>NUCLEOTIDE SEQUENCE [LARGE SCALE GENOMIC DNA]</scope>
    <source>
        <strain evidence="5 6">ATCC 23126</strain>
    </source>
</reference>
<keyword evidence="6" id="KW-1185">Reference proteome</keyword>
<keyword evidence="2" id="KW-0238">DNA-binding</keyword>
<dbReference type="Gene3D" id="1.10.10.60">
    <property type="entry name" value="Homeodomain-like"/>
    <property type="match status" value="1"/>
</dbReference>
<keyword evidence="3" id="KW-0804">Transcription</keyword>
<dbReference type="SUPFAM" id="SSF46689">
    <property type="entry name" value="Homeodomain-like"/>
    <property type="match status" value="1"/>
</dbReference>
<dbReference type="PANTHER" id="PTHR43280">
    <property type="entry name" value="ARAC-FAMILY TRANSCRIPTIONAL REGULATOR"/>
    <property type="match status" value="1"/>
</dbReference>
<dbReference type="Pfam" id="PF02311">
    <property type="entry name" value="AraC_binding"/>
    <property type="match status" value="1"/>
</dbReference>
<feature type="domain" description="HTH araC/xylS-type" evidence="4">
    <location>
        <begin position="186"/>
        <end position="284"/>
    </location>
</feature>
<protein>
    <submittedName>
        <fullName evidence="5">AraC family transcriptional regulator</fullName>
    </submittedName>
</protein>
<evidence type="ECO:0000256" key="2">
    <source>
        <dbReference type="ARBA" id="ARBA00023125"/>
    </source>
</evidence>
<evidence type="ECO:0000313" key="5">
    <source>
        <dbReference type="EMBL" id="NME72772.1"/>
    </source>
</evidence>
<gene>
    <name evidence="5" type="ORF">HHU12_32740</name>
</gene>
<comment type="caution">
    <text evidence="5">The sequence shown here is derived from an EMBL/GenBank/DDBJ whole genome shotgun (WGS) entry which is preliminary data.</text>
</comment>
<accession>A0A7X9S247</accession>
<dbReference type="GO" id="GO:0043565">
    <property type="term" value="F:sequence-specific DNA binding"/>
    <property type="evidence" value="ECO:0007669"/>
    <property type="project" value="InterPro"/>
</dbReference>
<dbReference type="AlphaFoldDB" id="A0A7X9S247"/>